<accession>A0ABN1QRM7</accession>
<dbReference type="EMBL" id="BAAAHH010000006">
    <property type="protein sequence ID" value="GAA0946029.1"/>
    <property type="molecule type" value="Genomic_DNA"/>
</dbReference>
<gene>
    <name evidence="1" type="ORF">GCM10009550_20270</name>
</gene>
<evidence type="ECO:0000313" key="2">
    <source>
        <dbReference type="Proteomes" id="UP001500665"/>
    </source>
</evidence>
<keyword evidence="2" id="KW-1185">Reference proteome</keyword>
<protein>
    <submittedName>
        <fullName evidence="1">Uncharacterized protein</fullName>
    </submittedName>
</protein>
<name>A0ABN1QRM7_9ACTN</name>
<evidence type="ECO:0000313" key="1">
    <source>
        <dbReference type="EMBL" id="GAA0946029.1"/>
    </source>
</evidence>
<dbReference type="Pfam" id="PF25735">
    <property type="entry name" value="Phage_L5_gp82"/>
    <property type="match status" value="1"/>
</dbReference>
<sequence>MRAWAHLHLPRLRSGESPDVISLKVPGHRIDYVSAVRLRRPEFKVHEAGRQRCIREQRRNVHAWVVGEVEHLERGGVEAVTRDERYRRAVYDPWKGSTFVDAETFEPVITASEAVMVGKDVHYLP</sequence>
<proteinExistence type="predicted"/>
<organism evidence="1 2">
    <name type="scientific">Actinocorallia libanotica</name>
    <dbReference type="NCBI Taxonomy" id="46162"/>
    <lineage>
        <taxon>Bacteria</taxon>
        <taxon>Bacillati</taxon>
        <taxon>Actinomycetota</taxon>
        <taxon>Actinomycetes</taxon>
        <taxon>Streptosporangiales</taxon>
        <taxon>Thermomonosporaceae</taxon>
        <taxon>Actinocorallia</taxon>
    </lineage>
</organism>
<comment type="caution">
    <text evidence="1">The sequence shown here is derived from an EMBL/GenBank/DDBJ whole genome shotgun (WGS) entry which is preliminary data.</text>
</comment>
<dbReference type="InterPro" id="IPR058002">
    <property type="entry name" value="Gp82"/>
</dbReference>
<dbReference type="Proteomes" id="UP001500665">
    <property type="component" value="Unassembled WGS sequence"/>
</dbReference>
<reference evidence="1 2" key="1">
    <citation type="journal article" date="2019" name="Int. J. Syst. Evol. Microbiol.">
        <title>The Global Catalogue of Microorganisms (GCM) 10K type strain sequencing project: providing services to taxonomists for standard genome sequencing and annotation.</title>
        <authorList>
            <consortium name="The Broad Institute Genomics Platform"/>
            <consortium name="The Broad Institute Genome Sequencing Center for Infectious Disease"/>
            <person name="Wu L."/>
            <person name="Ma J."/>
        </authorList>
    </citation>
    <scope>NUCLEOTIDE SEQUENCE [LARGE SCALE GENOMIC DNA]</scope>
    <source>
        <strain evidence="1 2">JCM 10696</strain>
    </source>
</reference>